<organism evidence="9 10">
    <name type="scientific">Vairimorpha ceranae</name>
    <dbReference type="NCBI Taxonomy" id="40302"/>
    <lineage>
        <taxon>Eukaryota</taxon>
        <taxon>Fungi</taxon>
        <taxon>Fungi incertae sedis</taxon>
        <taxon>Microsporidia</taxon>
        <taxon>Nosematidae</taxon>
        <taxon>Vairimorpha</taxon>
    </lineage>
</organism>
<dbReference type="EMBL" id="JPQZ01000005">
    <property type="protein sequence ID" value="KKO76202.1"/>
    <property type="molecule type" value="Genomic_DNA"/>
</dbReference>
<protein>
    <submittedName>
        <fullName evidence="9">Glucose transporter type 3</fullName>
    </submittedName>
</protein>
<feature type="domain" description="Major facilitator superfamily (MFS) profile" evidence="8">
    <location>
        <begin position="10"/>
        <end position="386"/>
    </location>
</feature>
<dbReference type="SUPFAM" id="SSF103473">
    <property type="entry name" value="MFS general substrate transporter"/>
    <property type="match status" value="1"/>
</dbReference>
<dbReference type="PANTHER" id="PTHR23503:SF8">
    <property type="entry name" value="FACILITATED GLUCOSE TRANSPORTER PROTEIN 1"/>
    <property type="match status" value="1"/>
</dbReference>
<keyword evidence="4 7" id="KW-0812">Transmembrane</keyword>
<feature type="transmembrane region" description="Helical" evidence="7">
    <location>
        <begin position="140"/>
        <end position="162"/>
    </location>
</feature>
<dbReference type="InterPro" id="IPR036259">
    <property type="entry name" value="MFS_trans_sf"/>
</dbReference>
<dbReference type="InterPro" id="IPR045263">
    <property type="entry name" value="GLUT"/>
</dbReference>
<keyword evidence="3" id="KW-0813">Transport</keyword>
<evidence type="ECO:0000256" key="5">
    <source>
        <dbReference type="ARBA" id="ARBA00022989"/>
    </source>
</evidence>
<dbReference type="InterPro" id="IPR020846">
    <property type="entry name" value="MFS_dom"/>
</dbReference>
<comment type="caution">
    <text evidence="9">The sequence shown here is derived from an EMBL/GenBank/DDBJ whole genome shotgun (WGS) entry which is preliminary data.</text>
</comment>
<feature type="transmembrane region" description="Helical" evidence="7">
    <location>
        <begin position="105"/>
        <end position="128"/>
    </location>
</feature>
<evidence type="ECO:0000256" key="1">
    <source>
        <dbReference type="ARBA" id="ARBA00004141"/>
    </source>
</evidence>
<keyword evidence="5 7" id="KW-1133">Transmembrane helix</keyword>
<feature type="transmembrane region" description="Helical" evidence="7">
    <location>
        <begin position="359"/>
        <end position="382"/>
    </location>
</feature>
<comment type="similarity">
    <text evidence="2">Belongs to the major facilitator superfamily. Sugar transporter (TC 2.A.1.1) family.</text>
</comment>
<dbReference type="InterPro" id="IPR005828">
    <property type="entry name" value="MFS_sugar_transport-like"/>
</dbReference>
<evidence type="ECO:0000256" key="2">
    <source>
        <dbReference type="ARBA" id="ARBA00010992"/>
    </source>
</evidence>
<evidence type="ECO:0000259" key="8">
    <source>
        <dbReference type="PROSITE" id="PS50850"/>
    </source>
</evidence>
<evidence type="ECO:0000256" key="4">
    <source>
        <dbReference type="ARBA" id="ARBA00022692"/>
    </source>
</evidence>
<feature type="transmembrane region" description="Helical" evidence="7">
    <location>
        <begin position="7"/>
        <end position="25"/>
    </location>
</feature>
<dbReference type="GO" id="GO:0016020">
    <property type="term" value="C:membrane"/>
    <property type="evidence" value="ECO:0007669"/>
    <property type="project" value="UniProtKB-SubCell"/>
</dbReference>
<feature type="transmembrane region" description="Helical" evidence="7">
    <location>
        <begin position="168"/>
        <end position="187"/>
    </location>
</feature>
<dbReference type="VEuPathDB" id="MicrosporidiaDB:NCER_101601"/>
<feature type="transmembrane region" description="Helical" evidence="7">
    <location>
        <begin position="216"/>
        <end position="237"/>
    </location>
</feature>
<dbReference type="Pfam" id="PF00083">
    <property type="entry name" value="Sugar_tr"/>
    <property type="match status" value="2"/>
</dbReference>
<dbReference type="GeneID" id="36320826"/>
<keyword evidence="9" id="KW-0762">Sugar transport</keyword>
<proteinExistence type="inferred from homology"/>
<dbReference type="AlphaFoldDB" id="A0A0F9YUT8"/>
<gene>
    <name evidence="9" type="ORF">AAJ76_50007128</name>
</gene>
<dbReference type="InterPro" id="IPR003663">
    <property type="entry name" value="Sugar/inositol_transpt"/>
</dbReference>
<dbReference type="OrthoDB" id="2196240at2759"/>
<comment type="subcellular location">
    <subcellularLocation>
        <location evidence="1">Membrane</location>
        <topology evidence="1">Multi-pass membrane protein</topology>
    </subcellularLocation>
</comment>
<dbReference type="PRINTS" id="PR00171">
    <property type="entry name" value="SUGRTRNSPORT"/>
</dbReference>
<dbReference type="PANTHER" id="PTHR23503">
    <property type="entry name" value="SOLUTE CARRIER FAMILY 2"/>
    <property type="match status" value="1"/>
</dbReference>
<feature type="transmembrane region" description="Helical" evidence="7">
    <location>
        <begin position="303"/>
        <end position="321"/>
    </location>
</feature>
<dbReference type="Proteomes" id="UP000034350">
    <property type="component" value="Unassembled WGS sequence"/>
</dbReference>
<dbReference type="GO" id="GO:0015149">
    <property type="term" value="F:hexose transmembrane transporter activity"/>
    <property type="evidence" value="ECO:0007669"/>
    <property type="project" value="TreeGrafter"/>
</dbReference>
<keyword evidence="6 7" id="KW-0472">Membrane</keyword>
<evidence type="ECO:0000313" key="9">
    <source>
        <dbReference type="EMBL" id="KKO76202.1"/>
    </source>
</evidence>
<dbReference type="VEuPathDB" id="MicrosporidiaDB:AAJ76_50007128"/>
<feature type="transmembrane region" description="Helical" evidence="7">
    <location>
        <begin position="333"/>
        <end position="353"/>
    </location>
</feature>
<evidence type="ECO:0000256" key="3">
    <source>
        <dbReference type="ARBA" id="ARBA00022448"/>
    </source>
</evidence>
<accession>A0A0F9YUT8</accession>
<keyword evidence="10" id="KW-1185">Reference proteome</keyword>
<dbReference type="PROSITE" id="PS50850">
    <property type="entry name" value="MFS"/>
    <property type="match status" value="1"/>
</dbReference>
<dbReference type="Gene3D" id="1.20.1250.20">
    <property type="entry name" value="MFS general substrate transporter like domains"/>
    <property type="match status" value="2"/>
</dbReference>
<dbReference type="OMA" id="YWCLDIG"/>
<sequence length="393" mass="44480">MKEKLKLFYYSIIAALSSFLFGLFLTSESVLYPRLEDNFKLQNFYFGFGVYKSLFASIVFLGAFISSYFVFLVNDLDRKIVLIINNLTYLLGSGLTLFFEDIYILLMSRFIIGLGAGISCCIVPSYVFSITDDRNRGFYMSFHSIGIVLGLVIGKVFCITYTSAAWDSVYTFITLLVIIHTIGLFVIKKCPSSSGEFDHTTIPQLLKNRRAIRSTFLAVCFHIAQHACGIDFFTIFIEEILSQQPDAEIQGAFTLAFSALVSVISCCFIDKVGRKIFMCISTAIVLISTLIMGFGQLKLFICYLYVFGYNIGLSSIPWFITNEIFTPEYCMPAMRLTVGVNWMSAFLLSFINMPLYTMIGSYIFLVNSLFMAVFLVIVVCLFKETKNRPAEFQ</sequence>
<dbReference type="RefSeq" id="XP_024331944.1">
    <property type="nucleotide sequence ID" value="XM_024475878.1"/>
</dbReference>
<name>A0A0F9YUT8_9MICR</name>
<feature type="transmembrane region" description="Helical" evidence="7">
    <location>
        <begin position="249"/>
        <end position="269"/>
    </location>
</feature>
<reference evidence="9 10" key="1">
    <citation type="journal article" date="2015" name="Environ. Microbiol.">
        <title>Genome analyses suggest the presence of polyploidy and recent human-driven expansions in eight global populations of the honeybee pathogen Nosema ceranae.</title>
        <authorList>
            <person name="Pelin A."/>
            <person name="Selman M."/>
            <person name="Aris-Brosou S."/>
            <person name="Farinelli L."/>
            <person name="Corradi N."/>
        </authorList>
    </citation>
    <scope>NUCLEOTIDE SEQUENCE [LARGE SCALE GENOMIC DNA]</scope>
    <source>
        <strain evidence="9 10">PA08 1199</strain>
    </source>
</reference>
<evidence type="ECO:0000313" key="10">
    <source>
        <dbReference type="Proteomes" id="UP000034350"/>
    </source>
</evidence>
<feature type="transmembrane region" description="Helical" evidence="7">
    <location>
        <begin position="45"/>
        <end position="73"/>
    </location>
</feature>
<feature type="transmembrane region" description="Helical" evidence="7">
    <location>
        <begin position="276"/>
        <end position="297"/>
    </location>
</feature>
<feature type="transmembrane region" description="Helical" evidence="7">
    <location>
        <begin position="80"/>
        <end position="99"/>
    </location>
</feature>
<evidence type="ECO:0000256" key="6">
    <source>
        <dbReference type="ARBA" id="ARBA00023136"/>
    </source>
</evidence>
<dbReference type="VEuPathDB" id="MicrosporidiaDB:G9O61_00g003320"/>
<evidence type="ECO:0000256" key="7">
    <source>
        <dbReference type="SAM" id="Phobius"/>
    </source>
</evidence>